<reference evidence="2 3" key="1">
    <citation type="submission" date="2017-09" db="EMBL/GenBank/DDBJ databases">
        <title>The diverse metabolic capabilities of V. boronicumulans make it an excellent choice for continued studies on novel biodegradation.</title>
        <authorList>
            <person name="Sun S."/>
        </authorList>
    </citation>
    <scope>NUCLEOTIDE SEQUENCE [LARGE SCALE GENOMIC DNA]</scope>
    <source>
        <strain evidence="2 3">J1</strain>
    </source>
</reference>
<dbReference type="EMBL" id="CP023284">
    <property type="protein sequence ID" value="ATA52649.1"/>
    <property type="molecule type" value="Genomic_DNA"/>
</dbReference>
<keyword evidence="1" id="KW-0472">Membrane</keyword>
<feature type="transmembrane region" description="Helical" evidence="1">
    <location>
        <begin position="12"/>
        <end position="33"/>
    </location>
</feature>
<organism evidence="2 3">
    <name type="scientific">Variovorax boronicumulans</name>
    <dbReference type="NCBI Taxonomy" id="436515"/>
    <lineage>
        <taxon>Bacteria</taxon>
        <taxon>Pseudomonadati</taxon>
        <taxon>Pseudomonadota</taxon>
        <taxon>Betaproteobacteria</taxon>
        <taxon>Burkholderiales</taxon>
        <taxon>Comamonadaceae</taxon>
        <taxon>Variovorax</taxon>
    </lineage>
</organism>
<gene>
    <name evidence="2" type="ORF">CKY39_05050</name>
</gene>
<proteinExistence type="predicted"/>
<dbReference type="KEGG" id="vbo:CKY39_05050"/>
<keyword evidence="1" id="KW-1133">Transmembrane helix</keyword>
<feature type="transmembrane region" description="Helical" evidence="1">
    <location>
        <begin position="53"/>
        <end position="70"/>
    </location>
</feature>
<name>A0A250DF99_9BURK</name>
<evidence type="ECO:0000313" key="2">
    <source>
        <dbReference type="EMBL" id="ATA52649.1"/>
    </source>
</evidence>
<accession>A0A250DF99</accession>
<dbReference type="AlphaFoldDB" id="A0A250DF99"/>
<evidence type="ECO:0000256" key="1">
    <source>
        <dbReference type="SAM" id="Phobius"/>
    </source>
</evidence>
<sequence>MHTINYKMEYSILEYVFGLIGPAIIIAAIFYPIADLKIGTLRLHLPTGVANGVLMLIGAYVTYLTVGTLFKKRAANSQGASIVLDEKGMSFTTVKKFSGVLTTVGYDAINQVTITDIPETSTSSAEKTIEISTPSMAPKKHEFDAIHMVKDSDFEVLVNALKHRAVNATFKQI</sequence>
<evidence type="ECO:0000313" key="3">
    <source>
        <dbReference type="Proteomes" id="UP000217154"/>
    </source>
</evidence>
<dbReference type="Proteomes" id="UP000217154">
    <property type="component" value="Chromosome"/>
</dbReference>
<keyword evidence="1" id="KW-0812">Transmembrane</keyword>
<protein>
    <submittedName>
        <fullName evidence="2">Uncharacterized protein</fullName>
    </submittedName>
</protein>
<dbReference type="RefSeq" id="WP_095743658.1">
    <property type="nucleotide sequence ID" value="NZ_CP023284.1"/>
</dbReference>